<dbReference type="GO" id="GO:0003723">
    <property type="term" value="F:RNA binding"/>
    <property type="evidence" value="ECO:0007669"/>
    <property type="project" value="InterPro"/>
</dbReference>
<keyword evidence="6" id="KW-1015">Disulfide bond</keyword>
<reference evidence="10" key="1">
    <citation type="submission" date="2021-06" db="EMBL/GenBank/DDBJ databases">
        <title>Comparative genomics, transcriptomics and evolutionary studies reveal genomic signatures of adaptation to plant cell wall in hemibiotrophic fungi.</title>
        <authorList>
            <consortium name="DOE Joint Genome Institute"/>
            <person name="Baroncelli R."/>
            <person name="Diaz J.F."/>
            <person name="Benocci T."/>
            <person name="Peng M."/>
            <person name="Battaglia E."/>
            <person name="Haridas S."/>
            <person name="Andreopoulos W."/>
            <person name="Labutti K."/>
            <person name="Pangilinan J."/>
            <person name="Floch G.L."/>
            <person name="Makela M.R."/>
            <person name="Henrissat B."/>
            <person name="Grigoriev I.V."/>
            <person name="Crouch J.A."/>
            <person name="De Vries R.P."/>
            <person name="Sukno S.A."/>
            <person name="Thon M.R."/>
        </authorList>
    </citation>
    <scope>NUCLEOTIDE SEQUENCE</scope>
    <source>
        <strain evidence="10">CBS 125086</strain>
    </source>
</reference>
<dbReference type="EC" id="4.6.1.24" evidence="2"/>
<protein>
    <recommendedName>
        <fullName evidence="2">ribonuclease T1</fullName>
        <ecNumber evidence="2">4.6.1.24</ecNumber>
    </recommendedName>
</protein>
<dbReference type="SUPFAM" id="SSF53933">
    <property type="entry name" value="Microbial ribonucleases"/>
    <property type="match status" value="1"/>
</dbReference>
<dbReference type="Pfam" id="PF00545">
    <property type="entry name" value="Ribonuclease"/>
    <property type="match status" value="1"/>
</dbReference>
<comment type="similarity">
    <text evidence="1">Belongs to the ribonuclease N1/T1 family.</text>
</comment>
<dbReference type="InterPro" id="IPR000026">
    <property type="entry name" value="N1-like"/>
</dbReference>
<evidence type="ECO:0000256" key="2">
    <source>
        <dbReference type="ARBA" id="ARBA00012549"/>
    </source>
</evidence>
<evidence type="ECO:0000256" key="6">
    <source>
        <dbReference type="ARBA" id="ARBA00023157"/>
    </source>
</evidence>
<evidence type="ECO:0000256" key="4">
    <source>
        <dbReference type="ARBA" id="ARBA00022759"/>
    </source>
</evidence>
<keyword evidence="9" id="KW-0732">Signal</keyword>
<dbReference type="GeneID" id="85437936"/>
<dbReference type="EMBL" id="JAHLJV010000005">
    <property type="protein sequence ID" value="KAK1598436.1"/>
    <property type="molecule type" value="Genomic_DNA"/>
</dbReference>
<evidence type="ECO:0000256" key="8">
    <source>
        <dbReference type="ARBA" id="ARBA00034015"/>
    </source>
</evidence>
<evidence type="ECO:0000256" key="9">
    <source>
        <dbReference type="SAM" id="SignalP"/>
    </source>
</evidence>
<dbReference type="PANTHER" id="PTHR42104:SF1">
    <property type="entry name" value="EXTRACELLULAR GUANYL-SPECIFIC RIBONUCLEASE RNTA (AFU_ORTHOLOGUE AFUA_4G03230)"/>
    <property type="match status" value="1"/>
</dbReference>
<evidence type="ECO:0000256" key="1">
    <source>
        <dbReference type="ARBA" id="ARBA00009006"/>
    </source>
</evidence>
<dbReference type="GO" id="GO:0016787">
    <property type="term" value="F:hydrolase activity"/>
    <property type="evidence" value="ECO:0007669"/>
    <property type="project" value="UniProtKB-KW"/>
</dbReference>
<feature type="chain" id="PRO_5042019885" description="ribonuclease T1" evidence="9">
    <location>
        <begin position="25"/>
        <end position="182"/>
    </location>
</feature>
<evidence type="ECO:0000313" key="11">
    <source>
        <dbReference type="Proteomes" id="UP001230504"/>
    </source>
</evidence>
<keyword evidence="4" id="KW-0255">Endonuclease</keyword>
<keyword evidence="11" id="KW-1185">Reference proteome</keyword>
<dbReference type="Proteomes" id="UP001230504">
    <property type="component" value="Unassembled WGS sequence"/>
</dbReference>
<evidence type="ECO:0000256" key="7">
    <source>
        <dbReference type="ARBA" id="ARBA00023239"/>
    </source>
</evidence>
<keyword evidence="5" id="KW-0378">Hydrolase</keyword>
<name>A0AAD8QAH4_9PEZI</name>
<keyword evidence="3" id="KW-0540">Nuclease</keyword>
<dbReference type="InterPro" id="IPR016191">
    <property type="entry name" value="Ribonuclease/ribotoxin"/>
</dbReference>
<gene>
    <name evidence="10" type="ORF">LY79DRAFT_506175</name>
</gene>
<comment type="caution">
    <text evidence="10">The sequence shown here is derived from an EMBL/GenBank/DDBJ whole genome shotgun (WGS) entry which is preliminary data.</text>
</comment>
<dbReference type="Gene3D" id="3.10.450.30">
    <property type="entry name" value="Microbial ribonucleases"/>
    <property type="match status" value="1"/>
</dbReference>
<dbReference type="RefSeq" id="XP_060419141.1">
    <property type="nucleotide sequence ID" value="XM_060553696.1"/>
</dbReference>
<dbReference type="GO" id="GO:0046589">
    <property type="term" value="F:ribonuclease T1 activity"/>
    <property type="evidence" value="ECO:0007669"/>
    <property type="project" value="UniProtKB-EC"/>
</dbReference>
<dbReference type="AlphaFoldDB" id="A0AAD8QAH4"/>
<evidence type="ECO:0000256" key="3">
    <source>
        <dbReference type="ARBA" id="ARBA00022722"/>
    </source>
</evidence>
<comment type="catalytic activity">
    <reaction evidence="8">
        <text>[RNA] containing guanosine + H2O = an [RNA fragment]-3'-guanosine-3'-phosphate + a 5'-hydroxy-ribonucleotide-3'-[RNA fragment].</text>
        <dbReference type="EC" id="4.6.1.24"/>
    </reaction>
</comment>
<proteinExistence type="inferred from homology"/>
<evidence type="ECO:0000313" key="10">
    <source>
        <dbReference type="EMBL" id="KAK1598436.1"/>
    </source>
</evidence>
<feature type="signal peptide" evidence="9">
    <location>
        <begin position="1"/>
        <end position="24"/>
    </location>
</feature>
<sequence>MVCLKPAFLLSLCAVFAVADSVLASDQELEKREGVISISKAICGDNSYTRQQIEEATAEGCRLYFAGEQVGTSEYPHRFNNRENLVLATAGPYQEFPIIPSGNYTGRSPGPDRVILDPNYRGSCVYVGTMTHSGATDRNGFIACNQTKSSSGPNGASAGSTFSASASLGVAACILSMLALTA</sequence>
<dbReference type="PANTHER" id="PTHR42104">
    <property type="entry name" value="EXTRACELLULAR GUANYL-SPECIFIC RIBONUCLEASE RNTA (AFU_ORTHOLOGUE AFUA_4G03230)"/>
    <property type="match status" value="1"/>
</dbReference>
<keyword evidence="7" id="KW-0456">Lyase</keyword>
<accession>A0AAD8QAH4</accession>
<organism evidence="10 11">
    <name type="scientific">Colletotrichum navitas</name>
    <dbReference type="NCBI Taxonomy" id="681940"/>
    <lineage>
        <taxon>Eukaryota</taxon>
        <taxon>Fungi</taxon>
        <taxon>Dikarya</taxon>
        <taxon>Ascomycota</taxon>
        <taxon>Pezizomycotina</taxon>
        <taxon>Sordariomycetes</taxon>
        <taxon>Hypocreomycetidae</taxon>
        <taxon>Glomerellales</taxon>
        <taxon>Glomerellaceae</taxon>
        <taxon>Colletotrichum</taxon>
        <taxon>Colletotrichum graminicola species complex</taxon>
    </lineage>
</organism>
<evidence type="ECO:0000256" key="5">
    <source>
        <dbReference type="ARBA" id="ARBA00022801"/>
    </source>
</evidence>